<sequence length="192" mass="20500">MTVGNPVLKELINGGKVVFDSSLQQQVDQLVAQTTSQLLLLQFNQTATKAAQLKAMEAILGYPVPETLRINPPWQVDLGAHTFIGENVFINRDCLFMDLGGIFLEDNVLLAPRVSLLSMNHAEAPTQRQNLILKAVHIKKGAWIGAGATVLPGVTVGENAIMGAGAIVTKDVPANMVVAGTPAQILRPIKTS</sequence>
<evidence type="ECO:0000256" key="2">
    <source>
        <dbReference type="ARBA" id="ARBA00022679"/>
    </source>
</evidence>
<dbReference type="Gene3D" id="2.160.10.10">
    <property type="entry name" value="Hexapeptide repeat proteins"/>
    <property type="match status" value="1"/>
</dbReference>
<comment type="similarity">
    <text evidence="1">Belongs to the transferase hexapeptide repeat family.</text>
</comment>
<dbReference type="PATRIC" id="fig|1218492.5.peg.735"/>
<dbReference type="InterPro" id="IPR011004">
    <property type="entry name" value="Trimer_LpxA-like_sf"/>
</dbReference>
<comment type="caution">
    <text evidence="3">The sequence shown here is derived from an EMBL/GenBank/DDBJ whole genome shotgun (WGS) entry which is preliminary data.</text>
</comment>
<dbReference type="SUPFAM" id="SSF51161">
    <property type="entry name" value="Trimeric LpxA-like enzymes"/>
    <property type="match status" value="1"/>
</dbReference>
<proteinExistence type="inferred from homology"/>
<dbReference type="InterPro" id="IPR051159">
    <property type="entry name" value="Hexapeptide_acetyltransf"/>
</dbReference>
<dbReference type="InterPro" id="IPR001451">
    <property type="entry name" value="Hexapep"/>
</dbReference>
<gene>
    <name evidence="3" type="ORF">JG30_06090</name>
</gene>
<organism evidence="3 4">
    <name type="scientific">Bombilactobacillus mellifer</name>
    <dbReference type="NCBI Taxonomy" id="1218492"/>
    <lineage>
        <taxon>Bacteria</taxon>
        <taxon>Bacillati</taxon>
        <taxon>Bacillota</taxon>
        <taxon>Bacilli</taxon>
        <taxon>Lactobacillales</taxon>
        <taxon>Lactobacillaceae</taxon>
        <taxon>Bombilactobacillus</taxon>
    </lineage>
</organism>
<dbReference type="AlphaFoldDB" id="A0A0F4LUU5"/>
<dbReference type="STRING" id="1218492.JG30_06090"/>
<accession>A0A0F4LUU5</accession>
<evidence type="ECO:0000313" key="4">
    <source>
        <dbReference type="Proteomes" id="UP000033558"/>
    </source>
</evidence>
<keyword evidence="4" id="KW-1185">Reference proteome</keyword>
<evidence type="ECO:0000256" key="1">
    <source>
        <dbReference type="ARBA" id="ARBA00007274"/>
    </source>
</evidence>
<dbReference type="HOGENOM" id="CLU_051638_3_4_9"/>
<dbReference type="Pfam" id="PF00132">
    <property type="entry name" value="Hexapep"/>
    <property type="match status" value="1"/>
</dbReference>
<reference evidence="3 4" key="1">
    <citation type="submission" date="2015-01" db="EMBL/GenBank/DDBJ databases">
        <title>Comparative genomics of the lactic acid bacteria isolated from the honey bee gut.</title>
        <authorList>
            <person name="Ellegaard K.M."/>
            <person name="Tamarit D."/>
            <person name="Javelind E."/>
            <person name="Olofsson T."/>
            <person name="Andersson S.G."/>
            <person name="Vasquez A."/>
        </authorList>
    </citation>
    <scope>NUCLEOTIDE SEQUENCE [LARGE SCALE GENOMIC DNA]</scope>
    <source>
        <strain evidence="3 4">Bin4</strain>
    </source>
</reference>
<dbReference type="EMBL" id="JXJQ01000006">
    <property type="protein sequence ID" value="KJY62405.1"/>
    <property type="molecule type" value="Genomic_DNA"/>
</dbReference>
<evidence type="ECO:0000313" key="3">
    <source>
        <dbReference type="EMBL" id="KJY62405.1"/>
    </source>
</evidence>
<keyword evidence="2 3" id="KW-0808">Transferase</keyword>
<dbReference type="PANTHER" id="PTHR23416">
    <property type="entry name" value="SIALIC ACID SYNTHASE-RELATED"/>
    <property type="match status" value="1"/>
</dbReference>
<dbReference type="PANTHER" id="PTHR23416:SF23">
    <property type="entry name" value="ACETYLTRANSFERASE C18B11.09C-RELATED"/>
    <property type="match status" value="1"/>
</dbReference>
<dbReference type="GO" id="GO:0008374">
    <property type="term" value="F:O-acyltransferase activity"/>
    <property type="evidence" value="ECO:0007669"/>
    <property type="project" value="TreeGrafter"/>
</dbReference>
<dbReference type="Proteomes" id="UP000033558">
    <property type="component" value="Unassembled WGS sequence"/>
</dbReference>
<protein>
    <submittedName>
        <fullName evidence="3">Acetyltransferase</fullName>
    </submittedName>
</protein>
<name>A0A0F4LUU5_9LACO</name>
<dbReference type="OrthoDB" id="9812571at2"/>